<dbReference type="PANTHER" id="PTHR42685">
    <property type="entry name" value="GERANYLGERANYL DIPHOSPHATE REDUCTASE"/>
    <property type="match status" value="1"/>
</dbReference>
<dbReference type="InterPro" id="IPR036188">
    <property type="entry name" value="FAD/NAD-bd_sf"/>
</dbReference>
<evidence type="ECO:0000259" key="1">
    <source>
        <dbReference type="Pfam" id="PF01494"/>
    </source>
</evidence>
<dbReference type="Gene3D" id="3.50.50.60">
    <property type="entry name" value="FAD/NAD(P)-binding domain"/>
    <property type="match status" value="1"/>
</dbReference>
<accession>A0A1D8D678</accession>
<name>A0A1D8D678_CHLLM</name>
<dbReference type="GO" id="GO:0071949">
    <property type="term" value="F:FAD binding"/>
    <property type="evidence" value="ECO:0007669"/>
    <property type="project" value="InterPro"/>
</dbReference>
<keyword evidence="3" id="KW-1185">Reference proteome</keyword>
<dbReference type="AlphaFoldDB" id="A0A1D8D678"/>
<dbReference type="Pfam" id="PF01494">
    <property type="entry name" value="FAD_binding_3"/>
    <property type="match status" value="1"/>
</dbReference>
<dbReference type="OrthoDB" id="9806565at2"/>
<dbReference type="PRINTS" id="PR00420">
    <property type="entry name" value="RNGMNOXGNASE"/>
</dbReference>
<sequence>MISYDAVISGAGPAGCSAALFLARRGRKVLLLEKERFPRDKVCGDGITSVSSVLLDEMGVMDIVRQRAVQPPVFKGVTIYSPTGAVVNGKFSEQRCSAGVACVIPRKILDDCIAAKVKENPSITFLENTAVNDLVMRGNRVSVVGTSKGEFAGRVVIAADGFYSPIASRLNLKNSLKTHQGFAIRAYFSQVEGLTDSIELHYDKSMLPGYGWIFPAGHGRANIGVGVITRFKDQRGLKRLFERFVSESAMASEMLRNAVIEPGTLRAWPLPLGSFQGRRGVGNVLLAGDAGSFVDPLTGEGIYYALKSGQLAAESAARALNADDATAAAALYEKLWRKAFQFHDFTVGYALQTLLNNEYILESLMQFAARKQTRADLLADVIGHNCKKIELLKLIVPFF</sequence>
<dbReference type="InterPro" id="IPR011777">
    <property type="entry name" value="Geranylgeranyl_Rdtase_fam"/>
</dbReference>
<evidence type="ECO:0000313" key="2">
    <source>
        <dbReference type="EMBL" id="AOS83638.1"/>
    </source>
</evidence>
<evidence type="ECO:0000313" key="3">
    <source>
        <dbReference type="Proteomes" id="UP000095185"/>
    </source>
</evidence>
<protein>
    <submittedName>
        <fullName evidence="2">Geranylgeranyl hydrogenase</fullName>
    </submittedName>
</protein>
<dbReference type="InterPro" id="IPR050407">
    <property type="entry name" value="Geranylgeranyl_reductase"/>
</dbReference>
<dbReference type="Proteomes" id="UP000095185">
    <property type="component" value="Chromosome"/>
</dbReference>
<dbReference type="NCBIfam" id="TIGR02032">
    <property type="entry name" value="GG-red-SF"/>
    <property type="match status" value="1"/>
</dbReference>
<dbReference type="InterPro" id="IPR002938">
    <property type="entry name" value="FAD-bd"/>
</dbReference>
<gene>
    <name evidence="2" type="ORF">BIU88_05430</name>
</gene>
<dbReference type="STRING" id="274537.BIU88_05430"/>
<dbReference type="KEGG" id="clz:BIU88_05430"/>
<organism evidence="2 3">
    <name type="scientific">Chlorobaculum limnaeum</name>
    <dbReference type="NCBI Taxonomy" id="274537"/>
    <lineage>
        <taxon>Bacteria</taxon>
        <taxon>Pseudomonadati</taxon>
        <taxon>Chlorobiota</taxon>
        <taxon>Chlorobiia</taxon>
        <taxon>Chlorobiales</taxon>
        <taxon>Chlorobiaceae</taxon>
        <taxon>Chlorobaculum</taxon>
    </lineage>
</organism>
<feature type="domain" description="FAD-binding" evidence="1">
    <location>
        <begin position="4"/>
        <end position="307"/>
    </location>
</feature>
<dbReference type="GO" id="GO:0016628">
    <property type="term" value="F:oxidoreductase activity, acting on the CH-CH group of donors, NAD or NADP as acceptor"/>
    <property type="evidence" value="ECO:0007669"/>
    <property type="project" value="InterPro"/>
</dbReference>
<dbReference type="EMBL" id="CP017305">
    <property type="protein sequence ID" value="AOS83638.1"/>
    <property type="molecule type" value="Genomic_DNA"/>
</dbReference>
<reference evidence="2" key="1">
    <citation type="submission" date="2016-09" db="EMBL/GenBank/DDBJ databases">
        <title>Genome sequence of Chlorobaculum limnaeum.</title>
        <authorList>
            <person name="Liu Z."/>
            <person name="Tank M."/>
            <person name="Bryant D.A."/>
        </authorList>
    </citation>
    <scope>NUCLEOTIDE SEQUENCE [LARGE SCALE GENOMIC DNA]</scope>
    <source>
        <strain evidence="2">DSM 1677</strain>
    </source>
</reference>
<dbReference type="PANTHER" id="PTHR42685:SF22">
    <property type="entry name" value="CONDITIONED MEDIUM FACTOR RECEPTOR 1"/>
    <property type="match status" value="1"/>
</dbReference>
<proteinExistence type="predicted"/>
<dbReference type="SUPFAM" id="SSF51905">
    <property type="entry name" value="FAD/NAD(P)-binding domain"/>
    <property type="match status" value="1"/>
</dbReference>